<keyword evidence="2" id="KW-0472">Membrane</keyword>
<dbReference type="AlphaFoldDB" id="A0AAV1W5B5"/>
<keyword evidence="2" id="KW-1133">Transmembrane helix</keyword>
<evidence type="ECO:0008006" key="5">
    <source>
        <dbReference type="Google" id="ProtNLM"/>
    </source>
</evidence>
<evidence type="ECO:0000313" key="4">
    <source>
        <dbReference type="Proteomes" id="UP001497480"/>
    </source>
</evidence>
<sequence length="199" mass="22331">MSQLEPPHFSLHLKHKHKHKYKIMALLQTQTQSHLLLLSPSFTTNSNSNSNRILFFSPIIRSEKASHSDSTPTKGKGFGSSSTKDKIIRQRASILRRSPLQNPSPTLPSQQGNNTKEHNNNNNNNYESSFVLAWLAFGAIILLEGIALAASGFLPEEWDKLFVKYLYPSFTPTVFLFIVGAVAYGVIKYLQNEKITDGK</sequence>
<keyword evidence="2" id="KW-0812">Transmembrane</keyword>
<evidence type="ECO:0000256" key="2">
    <source>
        <dbReference type="SAM" id="Phobius"/>
    </source>
</evidence>
<dbReference type="GO" id="GO:0009507">
    <property type="term" value="C:chloroplast"/>
    <property type="evidence" value="ECO:0007669"/>
    <property type="project" value="TreeGrafter"/>
</dbReference>
<feature type="transmembrane region" description="Helical" evidence="2">
    <location>
        <begin position="165"/>
        <end position="187"/>
    </location>
</feature>
<dbReference type="Proteomes" id="UP001497480">
    <property type="component" value="Unassembled WGS sequence"/>
</dbReference>
<dbReference type="InterPro" id="IPR038789">
    <property type="entry name" value="LPA2-like"/>
</dbReference>
<name>A0AAV1W5B5_LUPLU</name>
<proteinExistence type="predicted"/>
<dbReference type="EMBL" id="CAXHTB010000003">
    <property type="protein sequence ID" value="CAL0304367.1"/>
    <property type="molecule type" value="Genomic_DNA"/>
</dbReference>
<comment type="caution">
    <text evidence="3">The sequence shown here is derived from an EMBL/GenBank/DDBJ whole genome shotgun (WGS) entry which is preliminary data.</text>
</comment>
<evidence type="ECO:0000256" key="1">
    <source>
        <dbReference type="SAM" id="MobiDB-lite"/>
    </source>
</evidence>
<gene>
    <name evidence="3" type="ORF">LLUT_LOCUS5427</name>
</gene>
<evidence type="ECO:0000313" key="3">
    <source>
        <dbReference type="EMBL" id="CAL0304367.1"/>
    </source>
</evidence>
<feature type="region of interest" description="Disordered" evidence="1">
    <location>
        <begin position="98"/>
        <end position="122"/>
    </location>
</feature>
<keyword evidence="4" id="KW-1185">Reference proteome</keyword>
<protein>
    <recommendedName>
        <fullName evidence="5">Protein LOW PSII ACCUMULATION 2, chloroplastic</fullName>
    </recommendedName>
</protein>
<dbReference type="PANTHER" id="PTHR37385:SF2">
    <property type="entry name" value="PROTEIN LPA2"/>
    <property type="match status" value="1"/>
</dbReference>
<accession>A0AAV1W5B5</accession>
<organism evidence="3 4">
    <name type="scientific">Lupinus luteus</name>
    <name type="common">European yellow lupine</name>
    <dbReference type="NCBI Taxonomy" id="3873"/>
    <lineage>
        <taxon>Eukaryota</taxon>
        <taxon>Viridiplantae</taxon>
        <taxon>Streptophyta</taxon>
        <taxon>Embryophyta</taxon>
        <taxon>Tracheophyta</taxon>
        <taxon>Spermatophyta</taxon>
        <taxon>Magnoliopsida</taxon>
        <taxon>eudicotyledons</taxon>
        <taxon>Gunneridae</taxon>
        <taxon>Pentapetalae</taxon>
        <taxon>rosids</taxon>
        <taxon>fabids</taxon>
        <taxon>Fabales</taxon>
        <taxon>Fabaceae</taxon>
        <taxon>Papilionoideae</taxon>
        <taxon>50 kb inversion clade</taxon>
        <taxon>genistoids sensu lato</taxon>
        <taxon>core genistoids</taxon>
        <taxon>Genisteae</taxon>
        <taxon>Lupinus</taxon>
    </lineage>
</organism>
<feature type="transmembrane region" description="Helical" evidence="2">
    <location>
        <begin position="130"/>
        <end position="153"/>
    </location>
</feature>
<dbReference type="PANTHER" id="PTHR37385">
    <property type="entry name" value="PROTEIN LOW PSII ACCUMULATION 2, CHLOROPLASTIC"/>
    <property type="match status" value="1"/>
</dbReference>
<reference evidence="3 4" key="1">
    <citation type="submission" date="2024-03" db="EMBL/GenBank/DDBJ databases">
        <authorList>
            <person name="Martinez-Hernandez J."/>
        </authorList>
    </citation>
    <scope>NUCLEOTIDE SEQUENCE [LARGE SCALE GENOMIC DNA]</scope>
</reference>
<feature type="compositionally biased region" description="Polar residues" evidence="1">
    <location>
        <begin position="99"/>
        <end position="114"/>
    </location>
</feature>